<feature type="transmembrane region" description="Helical" evidence="1">
    <location>
        <begin position="345"/>
        <end position="366"/>
    </location>
</feature>
<reference evidence="2 3" key="1">
    <citation type="submission" date="2017-11" db="EMBL/GenBank/DDBJ databases">
        <title>Draft Genome Sequence of Lactobacillus curieae NBRC 111893 isolated from Koso, a Japanese sugar-Vegetable Fermented Beverage.</title>
        <authorList>
            <person name="Chiou T.Y."/>
            <person name="Oshima K."/>
            <person name="Suda W."/>
            <person name="Hattori M."/>
            <person name="Takahashi T."/>
        </authorList>
    </citation>
    <scope>NUCLEOTIDE SEQUENCE [LARGE SCALE GENOMIC DNA]</scope>
    <source>
        <strain evidence="2 3">NBRC111893</strain>
    </source>
</reference>
<gene>
    <name evidence="2" type="ORF">NBRC111893_48</name>
</gene>
<feature type="transmembrane region" description="Helical" evidence="1">
    <location>
        <begin position="128"/>
        <end position="150"/>
    </location>
</feature>
<accession>A0A401FHT2</accession>
<evidence type="ECO:0000313" key="3">
    <source>
        <dbReference type="Proteomes" id="UP000286974"/>
    </source>
</evidence>
<feature type="transmembrane region" description="Helical" evidence="1">
    <location>
        <begin position="395"/>
        <end position="420"/>
    </location>
</feature>
<feature type="transmembrane region" description="Helical" evidence="1">
    <location>
        <begin position="432"/>
        <end position="456"/>
    </location>
</feature>
<keyword evidence="1" id="KW-1133">Transmembrane helix</keyword>
<protein>
    <submittedName>
        <fullName evidence="2">ABC transporter, permease protein</fullName>
    </submittedName>
</protein>
<dbReference type="EMBL" id="BEXA01000001">
    <property type="protein sequence ID" value="GAY71902.1"/>
    <property type="molecule type" value="Genomic_DNA"/>
</dbReference>
<keyword evidence="1" id="KW-0812">Transmembrane</keyword>
<feature type="transmembrane region" description="Helical" evidence="1">
    <location>
        <begin position="21"/>
        <end position="39"/>
    </location>
</feature>
<dbReference type="Proteomes" id="UP000286974">
    <property type="component" value="Unassembled WGS sequence"/>
</dbReference>
<feature type="transmembrane region" description="Helical" evidence="1">
    <location>
        <begin position="509"/>
        <end position="530"/>
    </location>
</feature>
<organism evidence="2 3">
    <name type="scientific">Lentilactobacillus kosonis</name>
    <dbReference type="NCBI Taxonomy" id="2810561"/>
    <lineage>
        <taxon>Bacteria</taxon>
        <taxon>Bacillati</taxon>
        <taxon>Bacillota</taxon>
        <taxon>Bacilli</taxon>
        <taxon>Lactobacillales</taxon>
        <taxon>Lactobacillaceae</taxon>
        <taxon>Lentilactobacillus</taxon>
    </lineage>
</organism>
<feature type="transmembrane region" description="Helical" evidence="1">
    <location>
        <begin position="80"/>
        <end position="102"/>
    </location>
</feature>
<keyword evidence="1" id="KW-0472">Membrane</keyword>
<keyword evidence="3" id="KW-1185">Reference proteome</keyword>
<dbReference type="RefSeq" id="WP_125007535.1">
    <property type="nucleotide sequence ID" value="NZ_BEXA01000001.1"/>
</dbReference>
<feature type="transmembrane region" description="Helical" evidence="1">
    <location>
        <begin position="298"/>
        <end position="319"/>
    </location>
</feature>
<evidence type="ECO:0000256" key="1">
    <source>
        <dbReference type="SAM" id="Phobius"/>
    </source>
</evidence>
<feature type="transmembrane region" description="Helical" evidence="1">
    <location>
        <begin position="239"/>
        <end position="258"/>
    </location>
</feature>
<feature type="transmembrane region" description="Helical" evidence="1">
    <location>
        <begin position="463"/>
        <end position="484"/>
    </location>
</feature>
<feature type="transmembrane region" description="Helical" evidence="1">
    <location>
        <begin position="162"/>
        <end position="182"/>
    </location>
</feature>
<comment type="caution">
    <text evidence="2">The sequence shown here is derived from an EMBL/GenBank/DDBJ whole genome shotgun (WGS) entry which is preliminary data.</text>
</comment>
<evidence type="ECO:0000313" key="2">
    <source>
        <dbReference type="EMBL" id="GAY71902.1"/>
    </source>
</evidence>
<dbReference type="AlphaFoldDB" id="A0A401FHT2"/>
<dbReference type="OrthoDB" id="2014935at2"/>
<proteinExistence type="predicted"/>
<sequence length="536" mass="58935">MSNNFDKTGFLTRFGIWRDRWSLITWVICLAGLMAAVAYKFEDIYGTSSSIAAIENTLKSPAMVALFGNFNTPMHRSADVFGTEMIIFMALMMVIMNIYFAIRGSRGEEDSGLTELLVAHSIGRMANIMAISVELILINIVVGCLFGLGIQLSGMPGVDANGAWLLGMVLAAVGWFFGMVALFSAQIADNARDATTISYGIFGLSYILRMYTDLKHPAATWINPFGIIEKISAFHENDWYPVFILTILSLAVWLLVLFTSQHRDIGAGLFATRPGKAKAGRFLRGPISLVIRLHRTSMIVWTVGLFILGTTYGSIFNTIGDILKTNPTMQTVFGKAVVNTANHQILLNFVAVIAIVCVGLAAIPAIQVMNSLKRDQTKGYLENVFAKRVSRIHVFVSYLITAVMAGELSFLASLMGLYVAGNSVLTHGKLAFQVYLNVFIAYNPAILTAVAISAFLIGVWPKVVLISWAYVFYGIYSMYLGSLLKLPDWAKSFSAFGWADRVPVNAVNYGYFSVLMMITVGVIMLGILSYQRRDLS</sequence>
<name>A0A401FHT2_9LACO</name>